<dbReference type="OrthoDB" id="10381805at2759"/>
<evidence type="ECO:0000313" key="2">
    <source>
        <dbReference type="EMBL" id="GIZ36877.1"/>
    </source>
</evidence>
<feature type="compositionally biased region" description="Basic and acidic residues" evidence="1">
    <location>
        <begin position="153"/>
        <end position="163"/>
    </location>
</feature>
<keyword evidence="3" id="KW-1185">Reference proteome</keyword>
<dbReference type="GeneID" id="68285918"/>
<comment type="caution">
    <text evidence="2">The sequence shown here is derived from an EMBL/GenBank/DDBJ whole genome shotgun (WGS) entry which is preliminary data.</text>
</comment>
<feature type="region of interest" description="Disordered" evidence="1">
    <location>
        <begin position="134"/>
        <end position="163"/>
    </location>
</feature>
<dbReference type="EMBL" id="BOLY01000001">
    <property type="protein sequence ID" value="GIZ36877.1"/>
    <property type="molecule type" value="Genomic_DNA"/>
</dbReference>
<reference evidence="2 3" key="1">
    <citation type="submission" date="2021-01" db="EMBL/GenBank/DDBJ databases">
        <title>Cercospora kikuchii MAFF 305040 whole genome shotgun sequence.</title>
        <authorList>
            <person name="Kashiwa T."/>
            <person name="Suzuki T."/>
        </authorList>
    </citation>
    <scope>NUCLEOTIDE SEQUENCE [LARGE SCALE GENOMIC DNA]</scope>
    <source>
        <strain evidence="2 3">MAFF 305040</strain>
    </source>
</reference>
<organism evidence="2 3">
    <name type="scientific">Cercospora kikuchii</name>
    <dbReference type="NCBI Taxonomy" id="84275"/>
    <lineage>
        <taxon>Eukaryota</taxon>
        <taxon>Fungi</taxon>
        <taxon>Dikarya</taxon>
        <taxon>Ascomycota</taxon>
        <taxon>Pezizomycotina</taxon>
        <taxon>Dothideomycetes</taxon>
        <taxon>Dothideomycetidae</taxon>
        <taxon>Mycosphaerellales</taxon>
        <taxon>Mycosphaerellaceae</taxon>
        <taxon>Cercospora</taxon>
    </lineage>
</organism>
<evidence type="ECO:0000313" key="3">
    <source>
        <dbReference type="Proteomes" id="UP000825890"/>
    </source>
</evidence>
<evidence type="ECO:0000256" key="1">
    <source>
        <dbReference type="SAM" id="MobiDB-lite"/>
    </source>
</evidence>
<protein>
    <submittedName>
        <fullName evidence="2">Uncharacterized protein</fullName>
    </submittedName>
</protein>
<accession>A0A9P3C8S7</accession>
<gene>
    <name evidence="2" type="ORF">CKM354_000034300</name>
</gene>
<dbReference type="Proteomes" id="UP000825890">
    <property type="component" value="Unassembled WGS sequence"/>
</dbReference>
<dbReference type="RefSeq" id="XP_044651364.1">
    <property type="nucleotide sequence ID" value="XM_044795429.1"/>
</dbReference>
<name>A0A9P3C8S7_9PEZI</name>
<sequence length="163" mass="18275">MDKKLIQAMEKLRHREAEVKSILKAMLANRTKSTNPAKSSKKTRATKPISVADDDNHLLGWLQGVHRAKVDEVVYRHIRCDESDLVAKSADELFVYFNELKTFPKKYADLVQATILKAGRTPNQVNTSALGLLPETADTGNDIGDAEAEDDDVGFKRYENDED</sequence>
<proteinExistence type="predicted"/>
<dbReference type="AlphaFoldDB" id="A0A9P3C8S7"/>